<evidence type="ECO:0000256" key="1">
    <source>
        <dbReference type="ARBA" id="ARBA00022737"/>
    </source>
</evidence>
<evidence type="ECO:0000259" key="3">
    <source>
        <dbReference type="PROSITE" id="PS50853"/>
    </source>
</evidence>
<evidence type="ECO:0000313" key="5">
    <source>
        <dbReference type="Proteomes" id="UP000886886"/>
    </source>
</evidence>
<dbReference type="SMART" id="SM00060">
    <property type="entry name" value="FN3"/>
    <property type="match status" value="2"/>
</dbReference>
<dbReference type="EMBL" id="DVFT01000060">
    <property type="protein sequence ID" value="HIQ95771.1"/>
    <property type="molecule type" value="Genomic_DNA"/>
</dbReference>
<name>A0A9D0ZTU6_9FIRM</name>
<feature type="chain" id="PRO_5038536805" evidence="2">
    <location>
        <begin position="28"/>
        <end position="498"/>
    </location>
</feature>
<dbReference type="AlphaFoldDB" id="A0A9D0ZTU6"/>
<dbReference type="CDD" id="cd00063">
    <property type="entry name" value="FN3"/>
    <property type="match status" value="1"/>
</dbReference>
<evidence type="ECO:0000256" key="2">
    <source>
        <dbReference type="SAM" id="SignalP"/>
    </source>
</evidence>
<sequence length="498" mass="55676">MKRLRKCMIGIWLVLLLAVCLGMPVLAEEPTDLSKAVRVNSTNEAVNALKKARANHQEEVILYVNPSKVPIENEKEGWADVHSSIYREFHYGYAGGLYNAMDYDVFSGPSVDTMGILREDGSMEWTDFCEDEANPGYGYYRIVFQYHDNAEELAQADAKIRSVLQKVSGKSDAEKVIYVYDYLKENLPKEKLSNSGYPRNCNGVYGALFGDGTGYVCSTYACTIQRFMELANILSYIIGGAYEKGEPNHAINVVRLSGKWYVVDYTQDALLIGTEDYSRYHSFSDLVKKYMSSYSMAKETYDQKSQDTKPSGASIGKVTLKSAGNAGYNSVTLKWNKVKNAKGYEIYYSAKKSSGYKKLATVKSGNTTSYKAKKLTTGKKYYFKVRAYSGTKKGSFSRVLSAKPLPAKTAITRAVNLSGKKISLSWKKVSGASGYEVYYKSGSGAYRRLKTLSRNKLTAGGRFSKGKKYTFKVRAYRTVNKKKVYGSFSTAKSIMIRK</sequence>
<dbReference type="Proteomes" id="UP000886886">
    <property type="component" value="Unassembled WGS sequence"/>
</dbReference>
<dbReference type="InterPro" id="IPR003961">
    <property type="entry name" value="FN3_dom"/>
</dbReference>
<feature type="domain" description="Fibronectin type-III" evidence="3">
    <location>
        <begin position="314"/>
        <end position="407"/>
    </location>
</feature>
<protein>
    <submittedName>
        <fullName evidence="4">Fibronectin type III domain-containing protein</fullName>
    </submittedName>
</protein>
<dbReference type="PANTHER" id="PTHR46708:SF2">
    <property type="entry name" value="FIBRONECTIN TYPE-III DOMAIN-CONTAINING PROTEIN"/>
    <property type="match status" value="1"/>
</dbReference>
<dbReference type="Gene3D" id="2.60.40.10">
    <property type="entry name" value="Immunoglobulins"/>
    <property type="match status" value="2"/>
</dbReference>
<dbReference type="PANTHER" id="PTHR46708">
    <property type="entry name" value="TENASCIN"/>
    <property type="match status" value="1"/>
</dbReference>
<feature type="signal peptide" evidence="2">
    <location>
        <begin position="1"/>
        <end position="27"/>
    </location>
</feature>
<gene>
    <name evidence="4" type="ORF">IAB26_04340</name>
</gene>
<dbReference type="SUPFAM" id="SSF49265">
    <property type="entry name" value="Fibronectin type III"/>
    <property type="match status" value="1"/>
</dbReference>
<accession>A0A9D0ZTU6</accession>
<proteinExistence type="predicted"/>
<comment type="caution">
    <text evidence="4">The sequence shown here is derived from an EMBL/GenBank/DDBJ whole genome shotgun (WGS) entry which is preliminary data.</text>
</comment>
<dbReference type="Pfam" id="PF00041">
    <property type="entry name" value="fn3"/>
    <property type="match status" value="1"/>
</dbReference>
<evidence type="ECO:0000313" key="4">
    <source>
        <dbReference type="EMBL" id="HIQ95771.1"/>
    </source>
</evidence>
<dbReference type="PROSITE" id="PS50853">
    <property type="entry name" value="FN3"/>
    <property type="match status" value="1"/>
</dbReference>
<dbReference type="InterPro" id="IPR050991">
    <property type="entry name" value="ECM_Regulatory_Proteins"/>
</dbReference>
<dbReference type="InterPro" id="IPR036116">
    <property type="entry name" value="FN3_sf"/>
</dbReference>
<organism evidence="4 5">
    <name type="scientific">Candidatus Limivivens merdigallinarum</name>
    <dbReference type="NCBI Taxonomy" id="2840859"/>
    <lineage>
        <taxon>Bacteria</taxon>
        <taxon>Bacillati</taxon>
        <taxon>Bacillota</taxon>
        <taxon>Clostridia</taxon>
        <taxon>Lachnospirales</taxon>
        <taxon>Lachnospiraceae</taxon>
        <taxon>Lachnospiraceae incertae sedis</taxon>
        <taxon>Candidatus Limivivens</taxon>
    </lineage>
</organism>
<reference evidence="4" key="1">
    <citation type="submission" date="2020-10" db="EMBL/GenBank/DDBJ databases">
        <authorList>
            <person name="Gilroy R."/>
        </authorList>
    </citation>
    <scope>NUCLEOTIDE SEQUENCE</scope>
    <source>
        <strain evidence="4">ChiSjej3B21-11622</strain>
    </source>
</reference>
<keyword evidence="1" id="KW-0677">Repeat</keyword>
<reference evidence="4" key="2">
    <citation type="journal article" date="2021" name="PeerJ">
        <title>Extensive microbial diversity within the chicken gut microbiome revealed by metagenomics and culture.</title>
        <authorList>
            <person name="Gilroy R."/>
            <person name="Ravi A."/>
            <person name="Getino M."/>
            <person name="Pursley I."/>
            <person name="Horton D.L."/>
            <person name="Alikhan N.F."/>
            <person name="Baker D."/>
            <person name="Gharbi K."/>
            <person name="Hall N."/>
            <person name="Watson M."/>
            <person name="Adriaenssens E.M."/>
            <person name="Foster-Nyarko E."/>
            <person name="Jarju S."/>
            <person name="Secka A."/>
            <person name="Antonio M."/>
            <person name="Oren A."/>
            <person name="Chaudhuri R.R."/>
            <person name="La Ragione R."/>
            <person name="Hildebrand F."/>
            <person name="Pallen M.J."/>
        </authorList>
    </citation>
    <scope>NUCLEOTIDE SEQUENCE</scope>
    <source>
        <strain evidence="4">ChiSjej3B21-11622</strain>
    </source>
</reference>
<dbReference type="InterPro" id="IPR013783">
    <property type="entry name" value="Ig-like_fold"/>
</dbReference>
<keyword evidence="2" id="KW-0732">Signal</keyword>